<dbReference type="PROSITE" id="PS51257">
    <property type="entry name" value="PROKAR_LIPOPROTEIN"/>
    <property type="match status" value="1"/>
</dbReference>
<keyword evidence="4" id="KW-0676">Redox-active center</keyword>
<dbReference type="SUPFAM" id="SSF52833">
    <property type="entry name" value="Thioredoxin-like"/>
    <property type="match status" value="1"/>
</dbReference>
<comment type="subcellular location">
    <subcellularLocation>
        <location evidence="1">Cell envelope</location>
    </subcellularLocation>
</comment>
<gene>
    <name evidence="6" type="ORF">BXY80_1863</name>
</gene>
<dbReference type="PROSITE" id="PS51352">
    <property type="entry name" value="THIOREDOXIN_2"/>
    <property type="match status" value="1"/>
</dbReference>
<dbReference type="InterPro" id="IPR050553">
    <property type="entry name" value="Thioredoxin_ResA/DsbE_sf"/>
</dbReference>
<dbReference type="GO" id="GO:0017004">
    <property type="term" value="P:cytochrome complex assembly"/>
    <property type="evidence" value="ECO:0007669"/>
    <property type="project" value="UniProtKB-KW"/>
</dbReference>
<comment type="caution">
    <text evidence="6">The sequence shown here is derived from an EMBL/GenBank/DDBJ whole genome shotgun (WGS) entry which is preliminary data.</text>
</comment>
<dbReference type="Pfam" id="PF14289">
    <property type="entry name" value="DUF4369"/>
    <property type="match status" value="1"/>
</dbReference>
<dbReference type="PANTHER" id="PTHR42852">
    <property type="entry name" value="THIOL:DISULFIDE INTERCHANGE PROTEIN DSBE"/>
    <property type="match status" value="1"/>
</dbReference>
<evidence type="ECO:0000256" key="3">
    <source>
        <dbReference type="ARBA" id="ARBA00023157"/>
    </source>
</evidence>
<dbReference type="InterPro" id="IPR000866">
    <property type="entry name" value="AhpC/TSA"/>
</dbReference>
<dbReference type="EMBL" id="RAQJ01000003">
    <property type="protein sequence ID" value="RKE94850.1"/>
    <property type="molecule type" value="Genomic_DNA"/>
</dbReference>
<dbReference type="GO" id="GO:0016209">
    <property type="term" value="F:antioxidant activity"/>
    <property type="evidence" value="ECO:0007669"/>
    <property type="project" value="InterPro"/>
</dbReference>
<dbReference type="AlphaFoldDB" id="A0A420DKR6"/>
<evidence type="ECO:0000259" key="5">
    <source>
        <dbReference type="PROSITE" id="PS51352"/>
    </source>
</evidence>
<feature type="domain" description="Thioredoxin" evidence="5">
    <location>
        <begin position="242"/>
        <end position="386"/>
    </location>
</feature>
<evidence type="ECO:0000313" key="7">
    <source>
        <dbReference type="Proteomes" id="UP000284892"/>
    </source>
</evidence>
<dbReference type="Gene3D" id="3.40.30.10">
    <property type="entry name" value="Glutaredoxin"/>
    <property type="match status" value="1"/>
</dbReference>
<dbReference type="Pfam" id="PF00578">
    <property type="entry name" value="AhpC-TSA"/>
    <property type="match status" value="1"/>
</dbReference>
<proteinExistence type="predicted"/>
<accession>A0A420DKR6</accession>
<evidence type="ECO:0000256" key="2">
    <source>
        <dbReference type="ARBA" id="ARBA00022748"/>
    </source>
</evidence>
<dbReference type="RefSeq" id="WP_162843294.1">
    <property type="nucleotide sequence ID" value="NZ_RAQJ01000003.1"/>
</dbReference>
<dbReference type="CDD" id="cd02966">
    <property type="entry name" value="TlpA_like_family"/>
    <property type="match status" value="1"/>
</dbReference>
<dbReference type="InterPro" id="IPR036249">
    <property type="entry name" value="Thioredoxin-like_sf"/>
</dbReference>
<dbReference type="InterPro" id="IPR013766">
    <property type="entry name" value="Thioredoxin_domain"/>
</dbReference>
<dbReference type="Proteomes" id="UP000284892">
    <property type="component" value="Unassembled WGS sequence"/>
</dbReference>
<evidence type="ECO:0000256" key="1">
    <source>
        <dbReference type="ARBA" id="ARBA00004196"/>
    </source>
</evidence>
<keyword evidence="7" id="KW-1185">Reference proteome</keyword>
<sequence length="386" mass="42983">MKNSLRFLMICIILSSCNTKVEQEKRDTYLITGNAPGVYNGVRAYLATKDQRGRQVMKDTAIVMNETFVFEGKVNHPEMQSLIINSVNGNLPILVENAAINIELDKNNLSQSKISGTKSNDVLMAYAKKSNTLANKQKALSTEVRQARQAQDTAKTGFLTKELVSLSKERNNLPQEFIAENPDNYFSLSLIETMLSNKSIPIKTVDNTFKTLNDDIKSSGYGKTVYNTILVKTAEAKSIEATNIGKVAPDFSAPDTNDKTLALNDIKGKVTIIDFWAAWCGPCRRENPNVVKIYNKYHSKGLEIIGVSLDGARSQKDPKKAWLKAIDDDKLTWHHVSNLSYFNDPVARAYNVKSIPATFILNEKGEIVAKNLRGQSLEDKIAELLN</sequence>
<dbReference type="GO" id="GO:0030313">
    <property type="term" value="C:cell envelope"/>
    <property type="evidence" value="ECO:0007669"/>
    <property type="project" value="UniProtKB-SubCell"/>
</dbReference>
<evidence type="ECO:0000256" key="4">
    <source>
        <dbReference type="ARBA" id="ARBA00023284"/>
    </source>
</evidence>
<dbReference type="InterPro" id="IPR025380">
    <property type="entry name" value="DUF4369"/>
</dbReference>
<protein>
    <submittedName>
        <fullName evidence="6">Peroxiredoxin</fullName>
    </submittedName>
</protein>
<organism evidence="6 7">
    <name type="scientific">Ichthyenterobacterium magnum</name>
    <dbReference type="NCBI Taxonomy" id="1230530"/>
    <lineage>
        <taxon>Bacteria</taxon>
        <taxon>Pseudomonadati</taxon>
        <taxon>Bacteroidota</taxon>
        <taxon>Flavobacteriia</taxon>
        <taxon>Flavobacteriales</taxon>
        <taxon>Flavobacteriaceae</taxon>
        <taxon>Ichthyenterobacterium</taxon>
    </lineage>
</organism>
<dbReference type="PROSITE" id="PS00194">
    <property type="entry name" value="THIOREDOXIN_1"/>
    <property type="match status" value="1"/>
</dbReference>
<dbReference type="InterPro" id="IPR017937">
    <property type="entry name" value="Thioredoxin_CS"/>
</dbReference>
<keyword evidence="3" id="KW-1015">Disulfide bond</keyword>
<dbReference type="PANTHER" id="PTHR42852:SF6">
    <property type="entry name" value="THIOL:DISULFIDE INTERCHANGE PROTEIN DSBE"/>
    <property type="match status" value="1"/>
</dbReference>
<dbReference type="GO" id="GO:0016491">
    <property type="term" value="F:oxidoreductase activity"/>
    <property type="evidence" value="ECO:0007669"/>
    <property type="project" value="InterPro"/>
</dbReference>
<keyword evidence="2" id="KW-0201">Cytochrome c-type biogenesis</keyword>
<name>A0A420DKR6_9FLAO</name>
<evidence type="ECO:0000313" key="6">
    <source>
        <dbReference type="EMBL" id="RKE94850.1"/>
    </source>
</evidence>
<reference evidence="6 7" key="1">
    <citation type="submission" date="2018-09" db="EMBL/GenBank/DDBJ databases">
        <title>Genomic Encyclopedia of Archaeal and Bacterial Type Strains, Phase II (KMG-II): from individual species to whole genera.</title>
        <authorList>
            <person name="Goeker M."/>
        </authorList>
    </citation>
    <scope>NUCLEOTIDE SEQUENCE [LARGE SCALE GENOMIC DNA]</scope>
    <source>
        <strain evidence="6 7">DSM 26283</strain>
    </source>
</reference>